<evidence type="ECO:0000256" key="1">
    <source>
        <dbReference type="ARBA" id="ARBA00005964"/>
    </source>
</evidence>
<reference evidence="7 8" key="1">
    <citation type="journal article" date="2021" name="Elife">
        <title>Chloroplast acquisition without the gene transfer in kleptoplastic sea slugs, Plakobranchus ocellatus.</title>
        <authorList>
            <person name="Maeda T."/>
            <person name="Takahashi S."/>
            <person name="Yoshida T."/>
            <person name="Shimamura S."/>
            <person name="Takaki Y."/>
            <person name="Nagai Y."/>
            <person name="Toyoda A."/>
            <person name="Suzuki Y."/>
            <person name="Arimoto A."/>
            <person name="Ishii H."/>
            <person name="Satoh N."/>
            <person name="Nishiyama T."/>
            <person name="Hasebe M."/>
            <person name="Maruyama T."/>
            <person name="Minagawa J."/>
            <person name="Obokata J."/>
            <person name="Shigenobu S."/>
        </authorList>
    </citation>
    <scope>NUCLEOTIDE SEQUENCE [LARGE SCALE GENOMIC DNA]</scope>
</reference>
<dbReference type="SUPFAM" id="SSF53474">
    <property type="entry name" value="alpha/beta-Hydrolases"/>
    <property type="match status" value="1"/>
</dbReference>
<gene>
    <name evidence="7" type="ORF">ElyMa_002105100</name>
</gene>
<dbReference type="InterPro" id="IPR019819">
    <property type="entry name" value="Carboxylesterase_B_CS"/>
</dbReference>
<evidence type="ECO:0000256" key="2">
    <source>
        <dbReference type="ARBA" id="ARBA00010515"/>
    </source>
</evidence>
<name>A0AAV4FGQ9_9GAST</name>
<evidence type="ECO:0000256" key="4">
    <source>
        <dbReference type="ARBA" id="ARBA00022801"/>
    </source>
</evidence>
<dbReference type="InterPro" id="IPR029058">
    <property type="entry name" value="AB_hydrolase_fold"/>
</dbReference>
<dbReference type="InterPro" id="IPR002168">
    <property type="entry name" value="Lipase_GDXG_HIS_AS"/>
</dbReference>
<dbReference type="Pfam" id="PF00135">
    <property type="entry name" value="COesterase"/>
    <property type="match status" value="1"/>
</dbReference>
<dbReference type="Proteomes" id="UP000762676">
    <property type="component" value="Unassembled WGS sequence"/>
</dbReference>
<feature type="domain" description="Carboxylesterase type B" evidence="6">
    <location>
        <begin position="3"/>
        <end position="467"/>
    </location>
</feature>
<protein>
    <recommendedName>
        <fullName evidence="5">Carboxylic ester hydrolase</fullName>
        <ecNumber evidence="5">3.1.1.-</ecNumber>
    </recommendedName>
</protein>
<dbReference type="InterPro" id="IPR019826">
    <property type="entry name" value="Carboxylesterase_B_AS"/>
</dbReference>
<organism evidence="7 8">
    <name type="scientific">Elysia marginata</name>
    <dbReference type="NCBI Taxonomy" id="1093978"/>
    <lineage>
        <taxon>Eukaryota</taxon>
        <taxon>Metazoa</taxon>
        <taxon>Spiralia</taxon>
        <taxon>Lophotrochozoa</taxon>
        <taxon>Mollusca</taxon>
        <taxon>Gastropoda</taxon>
        <taxon>Heterobranchia</taxon>
        <taxon>Euthyneura</taxon>
        <taxon>Panpulmonata</taxon>
        <taxon>Sacoglossa</taxon>
        <taxon>Placobranchoidea</taxon>
        <taxon>Plakobranchidae</taxon>
        <taxon>Elysia</taxon>
    </lineage>
</organism>
<evidence type="ECO:0000313" key="7">
    <source>
        <dbReference type="EMBL" id="GFR71950.1"/>
    </source>
</evidence>
<accession>A0AAV4FGQ9</accession>
<comment type="caution">
    <text evidence="7">The sequence shown here is derived from an EMBL/GenBank/DDBJ whole genome shotgun (WGS) entry which is preliminary data.</text>
</comment>
<keyword evidence="4 5" id="KW-0378">Hydrolase</keyword>
<dbReference type="PROSITE" id="PS00122">
    <property type="entry name" value="CARBOXYLESTERASE_B_1"/>
    <property type="match status" value="1"/>
</dbReference>
<sequence>MNAEPWLGMKEAFGVSPQCWQPYFALFPNTLPNSEDCLYLNIYTPARDSSVGLLPVMVWIHGGGYFLGTGSTYNGTELARQGGVVVVTINYRLGVFGFLSTEDSAMPGNYGLLDQIHALKWVRDNIANFGGDPDTVTIFGESAGSSSVSLLVLSPLARGLFHRAIMESGVSLSPWGHVHPSQKLSPVYGARMVGALNGCSHVFGQSDSFVSCLRGISASTLLDAASNVTSFFDNNFYMWLIPRVEKYFGVLPDSPLQILSRGEFNKVDTIRGFNANENGEVKIRNNTVSVDSKDNFIELMKTLFRPYAFSGFDDLVKMIMETYIGNSSDPDLIVRMASEASSDLSFAGPTLIELKLVAAKSPGKNHYLYKCGYRDSFSTEPSWIKALHGDELKHVFGIDQMEFPSLGYDKITKTLEDTVMTQRMMTMWSNFAKTGDPTSSKSSLTWAPFTSAREWMMNIDTTSSVTEFSRLKIVDIYERVLKLFNGIGASSESIVG</sequence>
<dbReference type="EC" id="3.1.1.-" evidence="5"/>
<dbReference type="PANTHER" id="PTHR43903">
    <property type="entry name" value="NEUROLIGIN"/>
    <property type="match status" value="1"/>
</dbReference>
<comment type="similarity">
    <text evidence="1 5">Belongs to the type-B carboxylesterase/lipase family.</text>
</comment>
<evidence type="ECO:0000256" key="5">
    <source>
        <dbReference type="RuleBase" id="RU361235"/>
    </source>
</evidence>
<evidence type="ECO:0000259" key="6">
    <source>
        <dbReference type="Pfam" id="PF00135"/>
    </source>
</evidence>
<dbReference type="InterPro" id="IPR002018">
    <property type="entry name" value="CarbesteraseB"/>
</dbReference>
<dbReference type="AlphaFoldDB" id="A0AAV4FGQ9"/>
<dbReference type="GO" id="GO:0016787">
    <property type="term" value="F:hydrolase activity"/>
    <property type="evidence" value="ECO:0007669"/>
    <property type="project" value="UniProtKB-KW"/>
</dbReference>
<keyword evidence="8" id="KW-1185">Reference proteome</keyword>
<keyword evidence="3" id="KW-0732">Signal</keyword>
<dbReference type="EMBL" id="BMAT01004329">
    <property type="protein sequence ID" value="GFR71950.1"/>
    <property type="molecule type" value="Genomic_DNA"/>
</dbReference>
<evidence type="ECO:0000313" key="8">
    <source>
        <dbReference type="Proteomes" id="UP000762676"/>
    </source>
</evidence>
<dbReference type="PROSITE" id="PS00941">
    <property type="entry name" value="CARBOXYLESTERASE_B_2"/>
    <property type="match status" value="1"/>
</dbReference>
<dbReference type="PROSITE" id="PS01173">
    <property type="entry name" value="LIPASE_GDXG_HIS"/>
    <property type="match status" value="1"/>
</dbReference>
<evidence type="ECO:0000256" key="3">
    <source>
        <dbReference type="ARBA" id="ARBA00022729"/>
    </source>
</evidence>
<proteinExistence type="inferred from homology"/>
<comment type="similarity">
    <text evidence="2">Belongs to the 'GDXG' lipolytic enzyme family.</text>
</comment>
<dbReference type="Gene3D" id="3.40.50.1820">
    <property type="entry name" value="alpha/beta hydrolase"/>
    <property type="match status" value="1"/>
</dbReference>
<dbReference type="InterPro" id="IPR051093">
    <property type="entry name" value="Neuroligin/BSAL"/>
</dbReference>